<sequence length="1072" mass="122983">MSAKPSFAEAKGKISGKFLGFSKRFFSGVKANPFAVLLVLFTLLLSWSNYQPGTWLSGWDTLHPEFNFGLYFKRIFFGVWQEHQGLGAVASQAHSSELPRLLLYYLTSFLLPESILRYSYFFLTLAIGPLGVYFFLKQTIFKKKTILESGSLAFCGALVYLLNLATLQHYYVPLEMFATHFATLPWLLLFSTKHVEDGSKGNLFWFASVSLLSTSIAHTPTLFYVYFVLFATYVLILSLIKGSLKRVGSLILATVIINSFWLLPNVYFVTTKSQEVIGSKIHTQFSETAFLTGKKFGDFANTAIFKNFLFDWGEFDQSKGQFVDLFNEWSPHLNSVPVISIGYLVFALVILGILSNLKNFVARKKNWEYGIALLPIFLISYAAISNNNPLSSTFFLFLEKFPVFKEALRFPFTKFSIILAFCFAVYFSLALSLIIERAGKLFSNQKILHWVQAYGVLILLTIYMLPAIGGNLISPSMKVTFPKEYFQMFSWFDRQPQGRIAPFPIDSYWGWTYQNWHYEGAGFRWFGLKQPILDREFDRWANFNENYYWEISNAVYSNNLKLFEGILDKYQINWLLVDSSVINPSSPKAVYFDKLQNMLSASRKVELVKTFGFLQVYQINLSSSVNSFVFLDNNLTSIEPAYSWNNYDAAYLENGNYISSTDYSLQSTAEYYPFRSLFTGKTQKDLEFTIEDKGDYFSFKRSFLDTNLGGYHLEVPQTERSELVWVDPKNLAKTKNFYPEVNFDGKEVEVRVPKVEGLYSAYINPLEVTSRDSFTSSIWICNVAGQGEVEDKKVTIDGQEYLRLIARDADNCTAGFWLPNFPQEYSYLVSAETRNLSGKSLLFWIENLNSHRPDLETYLPKGKNFKTSYFIQPPMENEGLGYSLHFDNISIGQEETVNDLGEISVYPIPYYFLTSLVLRPNQGVVYFNLPYTTPPIISVEHSNPSLYSVGLEGQLGDNPVLVLSQGYNEGWNAYQGNFQFSIFPPLARLAFGGNFQLLAPLLGKKIEEHVLVNNWENGWRLDKQSLSRSNRDKDVDTDKEIVIVFLPQYLEYFGLLLVVVYFGWLGWRYKHV</sequence>
<evidence type="ECO:0000256" key="1">
    <source>
        <dbReference type="SAM" id="Phobius"/>
    </source>
</evidence>
<dbReference type="EMBL" id="MHCC01000006">
    <property type="protein sequence ID" value="OGY13938.1"/>
    <property type="molecule type" value="Genomic_DNA"/>
</dbReference>
<dbReference type="AlphaFoldDB" id="A0A1G1VEU7"/>
<feature type="transmembrane region" description="Helical" evidence="1">
    <location>
        <begin position="335"/>
        <end position="354"/>
    </location>
</feature>
<feature type="transmembrane region" description="Helical" evidence="1">
    <location>
        <begin position="1049"/>
        <end position="1067"/>
    </location>
</feature>
<comment type="caution">
    <text evidence="2">The sequence shown here is derived from an EMBL/GenBank/DDBJ whole genome shotgun (WGS) entry which is preliminary data.</text>
</comment>
<feature type="transmembrane region" description="Helical" evidence="1">
    <location>
        <begin position="447"/>
        <end position="468"/>
    </location>
</feature>
<feature type="transmembrane region" description="Helical" evidence="1">
    <location>
        <begin position="31"/>
        <end position="50"/>
    </location>
</feature>
<feature type="transmembrane region" description="Helical" evidence="1">
    <location>
        <begin position="366"/>
        <end position="384"/>
    </location>
</feature>
<dbReference type="Proteomes" id="UP000178659">
    <property type="component" value="Unassembled WGS sequence"/>
</dbReference>
<protein>
    <recommendedName>
        <fullName evidence="4">Membrane protein 6-pyruvoyl-tetrahydropterin synthase-related domain-containing protein</fullName>
    </recommendedName>
</protein>
<accession>A0A1G1VEU7</accession>
<name>A0A1G1VEU7_9BACT</name>
<reference evidence="2 3" key="1">
    <citation type="journal article" date="2016" name="Nat. Commun.">
        <title>Thousands of microbial genomes shed light on interconnected biogeochemical processes in an aquifer system.</title>
        <authorList>
            <person name="Anantharaman K."/>
            <person name="Brown C.T."/>
            <person name="Hug L.A."/>
            <person name="Sharon I."/>
            <person name="Castelle C.J."/>
            <person name="Probst A.J."/>
            <person name="Thomas B.C."/>
            <person name="Singh A."/>
            <person name="Wilkins M.J."/>
            <person name="Karaoz U."/>
            <person name="Brodie E.L."/>
            <person name="Williams K.H."/>
            <person name="Hubbard S.S."/>
            <person name="Banfield J.F."/>
        </authorList>
    </citation>
    <scope>NUCLEOTIDE SEQUENCE [LARGE SCALE GENOMIC DNA]</scope>
</reference>
<evidence type="ECO:0000313" key="3">
    <source>
        <dbReference type="Proteomes" id="UP000178659"/>
    </source>
</evidence>
<feature type="transmembrane region" description="Helical" evidence="1">
    <location>
        <begin position="223"/>
        <end position="240"/>
    </location>
</feature>
<feature type="transmembrane region" description="Helical" evidence="1">
    <location>
        <begin position="415"/>
        <end position="435"/>
    </location>
</feature>
<evidence type="ECO:0008006" key="4">
    <source>
        <dbReference type="Google" id="ProtNLM"/>
    </source>
</evidence>
<proteinExistence type="predicted"/>
<keyword evidence="1" id="KW-1133">Transmembrane helix</keyword>
<keyword evidence="1" id="KW-0472">Membrane</keyword>
<feature type="transmembrane region" description="Helical" evidence="1">
    <location>
        <begin position="145"/>
        <end position="164"/>
    </location>
</feature>
<feature type="transmembrane region" description="Helical" evidence="1">
    <location>
        <begin position="118"/>
        <end position="136"/>
    </location>
</feature>
<gene>
    <name evidence="2" type="ORF">A3A77_04035</name>
</gene>
<feature type="transmembrane region" description="Helical" evidence="1">
    <location>
        <begin position="247"/>
        <end position="263"/>
    </location>
</feature>
<keyword evidence="1" id="KW-0812">Transmembrane</keyword>
<organism evidence="2 3">
    <name type="scientific">Candidatus Blackburnbacteria bacterium RIFCSPLOWO2_01_FULL_40_20</name>
    <dbReference type="NCBI Taxonomy" id="1797519"/>
    <lineage>
        <taxon>Bacteria</taxon>
        <taxon>Candidatus Blackburniibacteriota</taxon>
    </lineage>
</organism>
<evidence type="ECO:0000313" key="2">
    <source>
        <dbReference type="EMBL" id="OGY13938.1"/>
    </source>
</evidence>